<dbReference type="Pfam" id="PF13537">
    <property type="entry name" value="GATase_7"/>
    <property type="match status" value="1"/>
</dbReference>
<dbReference type="InterPro" id="IPR033738">
    <property type="entry name" value="AsnB_N"/>
</dbReference>
<dbReference type="InterPro" id="IPR051786">
    <property type="entry name" value="ASN_synthetase/amidase"/>
</dbReference>
<dbReference type="InterPro" id="IPR006426">
    <property type="entry name" value="Asn_synth_AEB"/>
</dbReference>
<comment type="similarity">
    <text evidence="1">Belongs to the asparagine synthetase family.</text>
</comment>
<accession>A0A427YUV4</accession>
<dbReference type="CDD" id="cd01991">
    <property type="entry name" value="Asn_synthase_B_C"/>
    <property type="match status" value="1"/>
</dbReference>
<dbReference type="GO" id="GO:0005524">
    <property type="term" value="F:ATP binding"/>
    <property type="evidence" value="ECO:0007669"/>
    <property type="project" value="UniProtKB-KW"/>
</dbReference>
<dbReference type="InterPro" id="IPR017932">
    <property type="entry name" value="GATase_2_dom"/>
</dbReference>
<evidence type="ECO:0000256" key="1">
    <source>
        <dbReference type="ARBA" id="ARBA00005752"/>
    </source>
</evidence>
<dbReference type="PROSITE" id="PS51278">
    <property type="entry name" value="GATASE_TYPE_2"/>
    <property type="match status" value="1"/>
</dbReference>
<dbReference type="Gene3D" id="3.60.20.10">
    <property type="entry name" value="Glutamine Phosphoribosylpyrophosphate, subunit 1, domain 1"/>
    <property type="match status" value="1"/>
</dbReference>
<feature type="binding site" evidence="7">
    <location>
        <position position="308"/>
    </location>
    <ligand>
        <name>ATP</name>
        <dbReference type="ChEBI" id="CHEBI:30616"/>
    </ligand>
</feature>
<keyword evidence="6" id="KW-0028">Amino-acid biosynthesis</keyword>
<dbReference type="SUPFAM" id="SSF56235">
    <property type="entry name" value="N-terminal nucleophile aminohydrolases (Ntn hydrolases)"/>
    <property type="match status" value="1"/>
</dbReference>
<dbReference type="OrthoDB" id="409189at2759"/>
<dbReference type="GO" id="GO:0004066">
    <property type="term" value="F:asparagine synthase (glutamine-hydrolyzing) activity"/>
    <property type="evidence" value="ECO:0007669"/>
    <property type="project" value="InterPro"/>
</dbReference>
<dbReference type="NCBIfam" id="TIGR01536">
    <property type="entry name" value="asn_synth_AEB"/>
    <property type="match status" value="1"/>
</dbReference>
<dbReference type="PIRSF" id="PIRSF001589">
    <property type="entry name" value="Asn_synthetase_glu-h"/>
    <property type="match status" value="1"/>
</dbReference>
<sequence length="694" mass="75762">MCGIVAVVSASGAPLAPALTGSLDAALDRLTHRGPDSRGIHLSPDRRAALAHCRLSINDLSPAGTQPLVSTDGKVCAVVNGEIYDYDAHRAALPAYPFQSTSDSEVVLALYLAHGPAALEHLRGEFSICIYDGRNGTFIAARDRYGIKPLFWRRDVESGAIMFGAEMKAFLPLAWEPEWDVESIADGGWGQDERTVFKGVQKVGQYLCIQAGRIESHTYWDLSYPVVSVDDPRSDEEMVLGVRERLVDAVRARLVADVPVGIYLSGGIDSASIAGIAAHLVKTEGKCMGSVSVGDAGGDTEPIRCFTIAFDSSSGLNESDIAERTAEHLGVNLTKALMSESSLADDFEDAVYHIEHHTHDLNFVGKYALSRLPRKLGYKCVLTGEGSDEHFAGYPLYGPDFLRGEIAAKNGGGWADADIEESPLVQDAEDSIRDSYDAIGGDGRYFSYPRQVPLSTPAAMAGFNPPPALFTPQAAGGPLPDPVAVVARRLTGTPFRKWHPLHAALYTWTRGHLANQFLSCLGDRVEMAHSVEARTPFLDHKLTEYVNHLPPRVKLWHPAALAASDIRKGANPGEPSEYTEKWALREAAKPFITAEIYERRKHAYTAPSTWPSGGPVHALLARLVTRPNVDRLGFLQWEEVERLLDVAFDDQETSTREVVRAWRLVVMTACWVVLSQRFDVRPANGRTSNGQVSN</sequence>
<keyword evidence="2 5" id="KW-0547">Nucleotide-binding</keyword>
<keyword evidence="6" id="KW-0061">Asparagine biosynthesis</keyword>
<dbReference type="GO" id="GO:0005829">
    <property type="term" value="C:cytosol"/>
    <property type="evidence" value="ECO:0007669"/>
    <property type="project" value="TreeGrafter"/>
</dbReference>
<dbReference type="SUPFAM" id="SSF52402">
    <property type="entry name" value="Adenine nucleotide alpha hydrolases-like"/>
    <property type="match status" value="1"/>
</dbReference>
<protein>
    <recommendedName>
        <fullName evidence="9">Glutamine amidotransferase type-2 domain-containing protein</fullName>
    </recommendedName>
</protein>
<keyword evidence="11" id="KW-1185">Reference proteome</keyword>
<evidence type="ECO:0000256" key="2">
    <source>
        <dbReference type="ARBA" id="ARBA00022741"/>
    </source>
</evidence>
<evidence type="ECO:0000256" key="5">
    <source>
        <dbReference type="PIRNR" id="PIRNR001589"/>
    </source>
</evidence>
<keyword evidence="4 6" id="KW-0315">Glutamine amidotransferase</keyword>
<dbReference type="Proteomes" id="UP000279259">
    <property type="component" value="Unassembled WGS sequence"/>
</dbReference>
<comment type="caution">
    <text evidence="10">The sequence shown here is derived from an EMBL/GenBank/DDBJ whole genome shotgun (WGS) entry which is preliminary data.</text>
</comment>
<dbReference type="STRING" id="1890683.A0A427YUV4"/>
<feature type="binding site" evidence="7">
    <location>
        <position position="103"/>
    </location>
    <ligand>
        <name>L-glutamine</name>
        <dbReference type="ChEBI" id="CHEBI:58359"/>
    </ligand>
</feature>
<evidence type="ECO:0000256" key="8">
    <source>
        <dbReference type="PIRSR" id="PIRSR001589-3"/>
    </source>
</evidence>
<evidence type="ECO:0000256" key="3">
    <source>
        <dbReference type="ARBA" id="ARBA00022840"/>
    </source>
</evidence>
<feature type="active site" description="For GATase activity" evidence="6">
    <location>
        <position position="2"/>
    </location>
</feature>
<evidence type="ECO:0000259" key="9">
    <source>
        <dbReference type="PROSITE" id="PS51278"/>
    </source>
</evidence>
<evidence type="ECO:0000256" key="4">
    <source>
        <dbReference type="ARBA" id="ARBA00022962"/>
    </source>
</evidence>
<dbReference type="CDD" id="cd00712">
    <property type="entry name" value="AsnB"/>
    <property type="match status" value="1"/>
</dbReference>
<reference evidence="10 11" key="1">
    <citation type="submission" date="2018-11" db="EMBL/GenBank/DDBJ databases">
        <title>Genome sequence of Saitozyma podzolica DSM 27192.</title>
        <authorList>
            <person name="Aliyu H."/>
            <person name="Gorte O."/>
            <person name="Ochsenreither K."/>
        </authorList>
    </citation>
    <scope>NUCLEOTIDE SEQUENCE [LARGE SCALE GENOMIC DNA]</scope>
    <source>
        <strain evidence="10 11">DSM 27192</strain>
    </source>
</reference>
<evidence type="ECO:0000313" key="11">
    <source>
        <dbReference type="Proteomes" id="UP000279259"/>
    </source>
</evidence>
<dbReference type="Pfam" id="PF00733">
    <property type="entry name" value="Asn_synthase"/>
    <property type="match status" value="1"/>
</dbReference>
<dbReference type="EMBL" id="RSCD01000001">
    <property type="protein sequence ID" value="RSH94923.1"/>
    <property type="molecule type" value="Genomic_DNA"/>
</dbReference>
<dbReference type="PANTHER" id="PTHR43284:SF1">
    <property type="entry name" value="ASPARAGINE SYNTHETASE"/>
    <property type="match status" value="1"/>
</dbReference>
<dbReference type="Gene3D" id="3.40.50.620">
    <property type="entry name" value="HUPs"/>
    <property type="match status" value="1"/>
</dbReference>
<dbReference type="AlphaFoldDB" id="A0A427YUV4"/>
<gene>
    <name evidence="10" type="ORF">EHS25_000007</name>
</gene>
<evidence type="ECO:0000313" key="10">
    <source>
        <dbReference type="EMBL" id="RSH94923.1"/>
    </source>
</evidence>
<evidence type="ECO:0000256" key="6">
    <source>
        <dbReference type="PIRSR" id="PIRSR001589-1"/>
    </source>
</evidence>
<feature type="site" description="Important for beta-aspartyl-AMP intermediate formation" evidence="8">
    <location>
        <position position="385"/>
    </location>
</feature>
<proteinExistence type="inferred from homology"/>
<evidence type="ECO:0000256" key="7">
    <source>
        <dbReference type="PIRSR" id="PIRSR001589-2"/>
    </source>
</evidence>
<dbReference type="PANTHER" id="PTHR43284">
    <property type="entry name" value="ASPARAGINE SYNTHETASE (GLUTAMINE-HYDROLYZING)"/>
    <property type="match status" value="1"/>
</dbReference>
<dbReference type="GO" id="GO:0006529">
    <property type="term" value="P:asparagine biosynthetic process"/>
    <property type="evidence" value="ECO:0007669"/>
    <property type="project" value="UniProtKB-KW"/>
</dbReference>
<name>A0A427YUV4_9TREE</name>
<dbReference type="InterPro" id="IPR014729">
    <property type="entry name" value="Rossmann-like_a/b/a_fold"/>
</dbReference>
<keyword evidence="3 5" id="KW-0067">ATP-binding</keyword>
<dbReference type="InterPro" id="IPR001962">
    <property type="entry name" value="Asn_synthase"/>
</dbReference>
<feature type="domain" description="Glutamine amidotransferase type-2" evidence="9">
    <location>
        <begin position="2"/>
        <end position="195"/>
    </location>
</feature>
<dbReference type="InterPro" id="IPR029055">
    <property type="entry name" value="Ntn_hydrolases_N"/>
</dbReference>
<organism evidence="10 11">
    <name type="scientific">Saitozyma podzolica</name>
    <dbReference type="NCBI Taxonomy" id="1890683"/>
    <lineage>
        <taxon>Eukaryota</taxon>
        <taxon>Fungi</taxon>
        <taxon>Dikarya</taxon>
        <taxon>Basidiomycota</taxon>
        <taxon>Agaricomycotina</taxon>
        <taxon>Tremellomycetes</taxon>
        <taxon>Tremellales</taxon>
        <taxon>Trimorphomycetaceae</taxon>
        <taxon>Saitozyma</taxon>
    </lineage>
</organism>